<dbReference type="AlphaFoldDB" id="A0A8T1ZW08"/>
<dbReference type="EMBL" id="JAEFBJ010000010">
    <property type="protein sequence ID" value="KAG7563727.1"/>
    <property type="molecule type" value="Genomic_DNA"/>
</dbReference>
<sequence length="81" mass="9227">MERANRLFEPSREFSRSVRASGLTTVYVVTMPPGIFGKASGMEVQIDQKKNSKPLKGKTTKAERRAIKEDISKKFREKKKP</sequence>
<name>A0A8T1ZW08_ARASU</name>
<dbReference type="Proteomes" id="UP000694251">
    <property type="component" value="Chromosome 10"/>
</dbReference>
<accession>A0A8T1ZW08</accession>
<proteinExistence type="predicted"/>
<gene>
    <name evidence="2" type="ORF">ISN44_As10g005040</name>
</gene>
<organism evidence="2 3">
    <name type="scientific">Arabidopsis suecica</name>
    <name type="common">Swedish thale-cress</name>
    <name type="synonym">Cardaminopsis suecica</name>
    <dbReference type="NCBI Taxonomy" id="45249"/>
    <lineage>
        <taxon>Eukaryota</taxon>
        <taxon>Viridiplantae</taxon>
        <taxon>Streptophyta</taxon>
        <taxon>Embryophyta</taxon>
        <taxon>Tracheophyta</taxon>
        <taxon>Spermatophyta</taxon>
        <taxon>Magnoliopsida</taxon>
        <taxon>eudicotyledons</taxon>
        <taxon>Gunneridae</taxon>
        <taxon>Pentapetalae</taxon>
        <taxon>rosids</taxon>
        <taxon>malvids</taxon>
        <taxon>Brassicales</taxon>
        <taxon>Brassicaceae</taxon>
        <taxon>Camelineae</taxon>
        <taxon>Arabidopsis</taxon>
    </lineage>
</organism>
<comment type="caution">
    <text evidence="2">The sequence shown here is derived from an EMBL/GenBank/DDBJ whole genome shotgun (WGS) entry which is preliminary data.</text>
</comment>
<feature type="compositionally biased region" description="Basic and acidic residues" evidence="1">
    <location>
        <begin position="60"/>
        <end position="74"/>
    </location>
</feature>
<evidence type="ECO:0000313" key="3">
    <source>
        <dbReference type="Proteomes" id="UP000694251"/>
    </source>
</evidence>
<feature type="region of interest" description="Disordered" evidence="1">
    <location>
        <begin position="47"/>
        <end position="81"/>
    </location>
</feature>
<evidence type="ECO:0000256" key="1">
    <source>
        <dbReference type="SAM" id="MobiDB-lite"/>
    </source>
</evidence>
<keyword evidence="3" id="KW-1185">Reference proteome</keyword>
<evidence type="ECO:0000313" key="2">
    <source>
        <dbReference type="EMBL" id="KAG7563727.1"/>
    </source>
</evidence>
<protein>
    <submittedName>
        <fullName evidence="2">Uncharacterized protein</fullName>
    </submittedName>
</protein>
<reference evidence="2 3" key="1">
    <citation type="submission" date="2020-12" db="EMBL/GenBank/DDBJ databases">
        <title>Concerted genomic and epigenomic changes stabilize Arabidopsis allopolyploids.</title>
        <authorList>
            <person name="Chen Z."/>
        </authorList>
    </citation>
    <scope>NUCLEOTIDE SEQUENCE [LARGE SCALE GENOMIC DNA]</scope>
    <source>
        <strain evidence="2">As9502</strain>
        <tissue evidence="2">Leaf</tissue>
    </source>
</reference>